<name>Q0FLJ9_SALBH</name>
<gene>
    <name evidence="1" type="ORF">R2601_22971</name>
</gene>
<dbReference type="OrthoDB" id="9134166at2"/>
<evidence type="ECO:0008006" key="3">
    <source>
        <dbReference type="Google" id="ProtNLM"/>
    </source>
</evidence>
<comment type="caution">
    <text evidence="1">The sequence shown here is derived from an EMBL/GenBank/DDBJ whole genome shotgun (WGS) entry which is preliminary data.</text>
</comment>
<dbReference type="EMBL" id="AATQ01000032">
    <property type="protein sequence ID" value="EAU45099.1"/>
    <property type="molecule type" value="Genomic_DNA"/>
</dbReference>
<accession>Q0FLJ9</accession>
<dbReference type="RefSeq" id="WP_007799758.1">
    <property type="nucleotide sequence ID" value="NZ_DS022276.1"/>
</dbReference>
<dbReference type="Proteomes" id="UP000006230">
    <property type="component" value="Unassembled WGS sequence"/>
</dbReference>
<keyword evidence="2" id="KW-1185">Reference proteome</keyword>
<evidence type="ECO:0000313" key="1">
    <source>
        <dbReference type="EMBL" id="EAU45099.1"/>
    </source>
</evidence>
<reference evidence="1 2" key="1">
    <citation type="journal article" date="2010" name="J. Bacteriol.">
        <title>Genome sequences of Pelagibaca bermudensis HTCC2601T and Maritimibacter alkaliphilus HTCC2654T, the type strains of two marine Roseobacter genera.</title>
        <authorList>
            <person name="Thrash J.C."/>
            <person name="Cho J.C."/>
            <person name="Ferriera S."/>
            <person name="Johnson J."/>
            <person name="Vergin K.L."/>
            <person name="Giovannoni S.J."/>
        </authorList>
    </citation>
    <scope>NUCLEOTIDE SEQUENCE [LARGE SCALE GENOMIC DNA]</scope>
    <source>
        <strain evidence="2">DSM 26914 / JCM 13377 / KCTC 12554 / HTCC2601</strain>
    </source>
</reference>
<dbReference type="HOGENOM" id="CLU_083608_0_0_5"/>
<dbReference type="STRING" id="314265.R2601_22971"/>
<protein>
    <recommendedName>
        <fullName evidence="3">DNA cytosine methyltransferase</fullName>
    </recommendedName>
</protein>
<proteinExistence type="predicted"/>
<dbReference type="AlphaFoldDB" id="Q0FLJ9"/>
<sequence length="241" mass="26957">MAKILIGCETSGVVRNAFLAAGHDTWSCDILPSDDGSNRHIQDDVRSVMKMDNWDLMAVMHPPCTRLCNSGVRWLDKPAKNPIADLTPQEAADWPHMSEKEKLALTWRKLEDGAALFDACWNADIPNIAIENPVMHRHAKALISNFEDEAKRRSSYQPWQFGTEEAGPDNVRKRICFWKRGLPALTRTGTLDGSTARAEIHLASPGKDRWKIRSKFFPGIAEAMAQQWGDHAAAAYAHRAA</sequence>
<organism evidence="1 2">
    <name type="scientific">Salipiger bermudensis (strain DSM 26914 / JCM 13377 / KCTC 12554 / HTCC2601)</name>
    <name type="common">Pelagibaca bermudensis</name>
    <dbReference type="NCBI Taxonomy" id="314265"/>
    <lineage>
        <taxon>Bacteria</taxon>
        <taxon>Pseudomonadati</taxon>
        <taxon>Pseudomonadota</taxon>
        <taxon>Alphaproteobacteria</taxon>
        <taxon>Rhodobacterales</taxon>
        <taxon>Roseobacteraceae</taxon>
        <taxon>Salipiger</taxon>
    </lineage>
</organism>
<evidence type="ECO:0000313" key="2">
    <source>
        <dbReference type="Proteomes" id="UP000006230"/>
    </source>
</evidence>
<dbReference type="eggNOG" id="COG0270">
    <property type="taxonomic scope" value="Bacteria"/>
</dbReference>